<dbReference type="InterPro" id="IPR011598">
    <property type="entry name" value="bHLH_dom"/>
</dbReference>
<keyword evidence="2" id="KW-0805">Transcription regulation</keyword>
<dbReference type="PROSITE" id="PS50888">
    <property type="entry name" value="BHLH"/>
    <property type="match status" value="1"/>
</dbReference>
<accession>A0A9E7F5W6</accession>
<evidence type="ECO:0000256" key="1">
    <source>
        <dbReference type="ARBA" id="ARBA00005510"/>
    </source>
</evidence>
<evidence type="ECO:0000256" key="3">
    <source>
        <dbReference type="ARBA" id="ARBA00023163"/>
    </source>
</evidence>
<dbReference type="Proteomes" id="UP001055439">
    <property type="component" value="Chromosome 2"/>
</dbReference>
<dbReference type="GO" id="GO:0000977">
    <property type="term" value="F:RNA polymerase II transcription regulatory region sequence-specific DNA binding"/>
    <property type="evidence" value="ECO:0007669"/>
    <property type="project" value="TreeGrafter"/>
</dbReference>
<evidence type="ECO:0000313" key="6">
    <source>
        <dbReference type="Proteomes" id="UP001055439"/>
    </source>
</evidence>
<sequence>MRNRHGGRADLKVERKLAEKYRRMHMKTLYFKLSSIIPADHRTTAKDVMTKQDNLDQATSYIKYLRERIENLKQRRLVQSSTARNEMGTGYLLPIIEVKYQDLNLEILLISGVNKSFMFHEVINVLEEEGAEVIHASFSVVVWIARVKADVLIYGSRQGILFIVLEHLTLRSHDSNRLGCLSFPVSLQHLTYMCDELLLPAVSTRIGLEPSRVSERLKELVKCLELAVAEYKVQLLIVLPCSLEGIN</sequence>
<dbReference type="GO" id="GO:0046983">
    <property type="term" value="F:protein dimerization activity"/>
    <property type="evidence" value="ECO:0007669"/>
    <property type="project" value="InterPro"/>
</dbReference>
<protein>
    <submittedName>
        <fullName evidence="5">Transcription factor bHLH36</fullName>
    </submittedName>
</protein>
<organism evidence="5 6">
    <name type="scientific">Musa troglodytarum</name>
    <name type="common">fe'i banana</name>
    <dbReference type="NCBI Taxonomy" id="320322"/>
    <lineage>
        <taxon>Eukaryota</taxon>
        <taxon>Viridiplantae</taxon>
        <taxon>Streptophyta</taxon>
        <taxon>Embryophyta</taxon>
        <taxon>Tracheophyta</taxon>
        <taxon>Spermatophyta</taxon>
        <taxon>Magnoliopsida</taxon>
        <taxon>Liliopsida</taxon>
        <taxon>Zingiberales</taxon>
        <taxon>Musaceae</taxon>
        <taxon>Musa</taxon>
    </lineage>
</organism>
<dbReference type="PANTHER" id="PTHR13935">
    <property type="entry name" value="ACHAETE-SCUTE TRANSCRIPTION FACTOR-RELATED"/>
    <property type="match status" value="1"/>
</dbReference>
<gene>
    <name evidence="5" type="ORF">MUK42_33282</name>
</gene>
<evidence type="ECO:0000259" key="4">
    <source>
        <dbReference type="PROSITE" id="PS50888"/>
    </source>
</evidence>
<dbReference type="PANTHER" id="PTHR13935:SF46">
    <property type="entry name" value="TRANSCRIPTION FACTOR BHLH167-RELATED"/>
    <property type="match status" value="1"/>
</dbReference>
<keyword evidence="3" id="KW-0804">Transcription</keyword>
<dbReference type="GO" id="GO:0090575">
    <property type="term" value="C:RNA polymerase II transcription regulator complex"/>
    <property type="evidence" value="ECO:0007669"/>
    <property type="project" value="TreeGrafter"/>
</dbReference>
<keyword evidence="6" id="KW-1185">Reference proteome</keyword>
<reference evidence="5" key="1">
    <citation type="submission" date="2022-05" db="EMBL/GenBank/DDBJ databases">
        <title>The Musa troglodytarum L. genome provides insights into the mechanism of non-climacteric behaviour and enrichment of carotenoids.</title>
        <authorList>
            <person name="Wang J."/>
        </authorList>
    </citation>
    <scope>NUCLEOTIDE SEQUENCE</scope>
    <source>
        <tissue evidence="5">Leaf</tissue>
    </source>
</reference>
<feature type="domain" description="BHLH" evidence="4">
    <location>
        <begin position="10"/>
        <end position="65"/>
    </location>
</feature>
<dbReference type="OrthoDB" id="1870484at2759"/>
<proteinExistence type="inferred from homology"/>
<evidence type="ECO:0000256" key="2">
    <source>
        <dbReference type="ARBA" id="ARBA00023015"/>
    </source>
</evidence>
<dbReference type="GO" id="GO:0000981">
    <property type="term" value="F:DNA-binding transcription factor activity, RNA polymerase II-specific"/>
    <property type="evidence" value="ECO:0007669"/>
    <property type="project" value="TreeGrafter"/>
</dbReference>
<dbReference type="InterPro" id="IPR036638">
    <property type="entry name" value="HLH_DNA-bd_sf"/>
</dbReference>
<dbReference type="Pfam" id="PF00010">
    <property type="entry name" value="HLH"/>
    <property type="match status" value="1"/>
</dbReference>
<evidence type="ECO:0000313" key="5">
    <source>
        <dbReference type="EMBL" id="URD88182.1"/>
    </source>
</evidence>
<dbReference type="SUPFAM" id="SSF47459">
    <property type="entry name" value="HLH, helix-loop-helix DNA-binding domain"/>
    <property type="match status" value="1"/>
</dbReference>
<dbReference type="AlphaFoldDB" id="A0A9E7F5W6"/>
<name>A0A9E7F5W6_9LILI</name>
<dbReference type="EMBL" id="CP097504">
    <property type="protein sequence ID" value="URD88182.1"/>
    <property type="molecule type" value="Genomic_DNA"/>
</dbReference>
<dbReference type="InterPro" id="IPR015660">
    <property type="entry name" value="MASH1/Ascl1a-like"/>
</dbReference>
<dbReference type="Gene3D" id="4.10.280.10">
    <property type="entry name" value="Helix-loop-helix DNA-binding domain"/>
    <property type="match status" value="1"/>
</dbReference>
<comment type="similarity">
    <text evidence="1">Belongs to the bHLH protein family.</text>
</comment>